<dbReference type="Gene3D" id="1.25.40.10">
    <property type="entry name" value="Tetratricopeptide repeat domain"/>
    <property type="match status" value="2"/>
</dbReference>
<accession>A0A561VH00</accession>
<organism evidence="1 2">
    <name type="scientific">Actinoplanes teichomyceticus</name>
    <dbReference type="NCBI Taxonomy" id="1867"/>
    <lineage>
        <taxon>Bacteria</taxon>
        <taxon>Bacillati</taxon>
        <taxon>Actinomycetota</taxon>
        <taxon>Actinomycetes</taxon>
        <taxon>Micromonosporales</taxon>
        <taxon>Micromonosporaceae</taxon>
        <taxon>Actinoplanes</taxon>
    </lineage>
</organism>
<dbReference type="Pfam" id="PF13424">
    <property type="entry name" value="TPR_12"/>
    <property type="match status" value="2"/>
</dbReference>
<dbReference type="PRINTS" id="PR00364">
    <property type="entry name" value="DISEASERSIST"/>
</dbReference>
<dbReference type="PANTHER" id="PTHR47691">
    <property type="entry name" value="REGULATOR-RELATED"/>
    <property type="match status" value="1"/>
</dbReference>
<sequence>MPDQLPPRRLSGQVVTAFDRADIDYYRFQDGVKHARSRGGQERATILREALKEWQAEALIGVKNQYFAKERAELAKEHVKAVKLLLQVLENSDPAGFRYELRRAREMRPNNWPLFEIELRWRWGTGDADVEGFYTNHVDRYGLPPARIQRWYTEHRRRRAPRTATRLAPRQVPMRRPSLFGRDEQIVMLNEALLEPGMDVRRVAVTGMAGVGKTELVNHWAGAAVQAFPDGVFYADLRGYGQTLRPERASQTLAVLLADLGVESPLPTLDSMINTFRTTMSTRRALVVFDNARDAGHVRPLLPGDGPSAVIVTSRDSLESLQVTLGFREFRLEPLAVADASAMLRADIGSVRIRDAEAEIEEVAALCGGLPLTLSIVAARLRGRRWETLTEVTALLRDERSRLDTLGLRANELDIRAALNASTKVLTRPAAGLLARLAVHPGPTIGWKAVVALCADRHQALSSIERLVAANLVEAPTVDRYALHDLVRLHASESAQRLSARERADAIERVYGYLLRNAHACDRVLAPDRLLPMPDPGLGELGPQASLEQAMNWLDGEYATLTTAVRRAGELGIDRYCWMLALVLVTFQWRTGRYADAERYLRQAAIAADRSADPDVRTAIRRVLGGSLRGLGECELAREELRQAVAIGEEAGDKLGVAFAYQQLALLQREAGETQAAIMQYELALNIFRKLGSIDGEAHALAGLADARLDAGDLVGAQEYGEAARILFDESSDHNGRANTVAGLGRIHAAAGNPARAIIYFRDAAERYRELHYRSREARLLIELADSQLELYEVDEACDVLRRARDLFEGLGDIGGIDAAEARLRTLGA</sequence>
<evidence type="ECO:0000313" key="2">
    <source>
        <dbReference type="Proteomes" id="UP000320239"/>
    </source>
</evidence>
<evidence type="ECO:0000313" key="1">
    <source>
        <dbReference type="EMBL" id="TWG10902.1"/>
    </source>
</evidence>
<dbReference type="InterPro" id="IPR019734">
    <property type="entry name" value="TPR_rpt"/>
</dbReference>
<dbReference type="SUPFAM" id="SSF52540">
    <property type="entry name" value="P-loop containing nucleoside triphosphate hydrolases"/>
    <property type="match status" value="1"/>
</dbReference>
<dbReference type="InterPro" id="IPR011990">
    <property type="entry name" value="TPR-like_helical_dom_sf"/>
</dbReference>
<dbReference type="SUPFAM" id="SSF48452">
    <property type="entry name" value="TPR-like"/>
    <property type="match status" value="1"/>
</dbReference>
<protein>
    <submittedName>
        <fullName evidence="1">Putative ATPase</fullName>
    </submittedName>
</protein>
<dbReference type="PANTHER" id="PTHR47691:SF3">
    <property type="entry name" value="HTH-TYPE TRANSCRIPTIONAL REGULATOR RV0890C-RELATED"/>
    <property type="match status" value="1"/>
</dbReference>
<dbReference type="SMART" id="SM00028">
    <property type="entry name" value="TPR"/>
    <property type="match status" value="4"/>
</dbReference>
<dbReference type="AlphaFoldDB" id="A0A561VH00"/>
<gene>
    <name evidence="1" type="ORF">FHX34_107400</name>
</gene>
<proteinExistence type="predicted"/>
<dbReference type="InterPro" id="IPR027417">
    <property type="entry name" value="P-loop_NTPase"/>
</dbReference>
<dbReference type="EMBL" id="VIWY01000007">
    <property type="protein sequence ID" value="TWG10902.1"/>
    <property type="molecule type" value="Genomic_DNA"/>
</dbReference>
<dbReference type="Gene3D" id="3.40.50.300">
    <property type="entry name" value="P-loop containing nucleotide triphosphate hydrolases"/>
    <property type="match status" value="1"/>
</dbReference>
<keyword evidence="2" id="KW-1185">Reference proteome</keyword>
<dbReference type="Proteomes" id="UP000320239">
    <property type="component" value="Unassembled WGS sequence"/>
</dbReference>
<name>A0A561VH00_ACTTI</name>
<comment type="caution">
    <text evidence="1">The sequence shown here is derived from an EMBL/GenBank/DDBJ whole genome shotgun (WGS) entry which is preliminary data.</text>
</comment>
<reference evidence="1 2" key="1">
    <citation type="submission" date="2019-06" db="EMBL/GenBank/DDBJ databases">
        <title>Sequencing the genomes of 1000 actinobacteria strains.</title>
        <authorList>
            <person name="Klenk H.-P."/>
        </authorList>
    </citation>
    <scope>NUCLEOTIDE SEQUENCE [LARGE SCALE GENOMIC DNA]</scope>
    <source>
        <strain evidence="1 2">DSM 43866</strain>
    </source>
</reference>
<dbReference type="GO" id="GO:0043531">
    <property type="term" value="F:ADP binding"/>
    <property type="evidence" value="ECO:0007669"/>
    <property type="project" value="InterPro"/>
</dbReference>